<feature type="domain" description="IclR-ED" evidence="5">
    <location>
        <begin position="64"/>
        <end position="246"/>
    </location>
</feature>
<accession>A0A0W7WVF7</accession>
<dbReference type="STRING" id="1765722.AT728_28485"/>
<dbReference type="GO" id="GO:0003677">
    <property type="term" value="F:DNA binding"/>
    <property type="evidence" value="ECO:0007669"/>
    <property type="project" value="UniProtKB-KW"/>
</dbReference>
<organism evidence="6 7">
    <name type="scientific">Streptomyces silvensis</name>
    <dbReference type="NCBI Taxonomy" id="1765722"/>
    <lineage>
        <taxon>Bacteria</taxon>
        <taxon>Bacillati</taxon>
        <taxon>Actinomycetota</taxon>
        <taxon>Actinomycetes</taxon>
        <taxon>Kitasatosporales</taxon>
        <taxon>Streptomycetaceae</taxon>
        <taxon>Streptomyces</taxon>
    </lineage>
</organism>
<evidence type="ECO:0000256" key="3">
    <source>
        <dbReference type="ARBA" id="ARBA00023163"/>
    </source>
</evidence>
<dbReference type="EMBL" id="LOCL01000058">
    <property type="protein sequence ID" value="KUF14573.1"/>
    <property type="molecule type" value="Genomic_DNA"/>
</dbReference>
<evidence type="ECO:0000259" key="5">
    <source>
        <dbReference type="PROSITE" id="PS51078"/>
    </source>
</evidence>
<dbReference type="GO" id="GO:0045892">
    <property type="term" value="P:negative regulation of DNA-templated transcription"/>
    <property type="evidence" value="ECO:0007669"/>
    <property type="project" value="TreeGrafter"/>
</dbReference>
<dbReference type="SMART" id="SM00346">
    <property type="entry name" value="HTH_ICLR"/>
    <property type="match status" value="1"/>
</dbReference>
<dbReference type="InterPro" id="IPR036390">
    <property type="entry name" value="WH_DNA-bd_sf"/>
</dbReference>
<dbReference type="InterPro" id="IPR036388">
    <property type="entry name" value="WH-like_DNA-bd_sf"/>
</dbReference>
<dbReference type="InterPro" id="IPR029016">
    <property type="entry name" value="GAF-like_dom_sf"/>
</dbReference>
<dbReference type="InterPro" id="IPR005471">
    <property type="entry name" value="Tscrpt_reg_IclR_N"/>
</dbReference>
<evidence type="ECO:0000256" key="2">
    <source>
        <dbReference type="ARBA" id="ARBA00023125"/>
    </source>
</evidence>
<proteinExistence type="predicted"/>
<sequence>MQNVLNTLRALEEVAMRQPVGVGDLARAMELPKSTVQRALGTLHTTGWIKQSGATPTRWSLTTKALLVGRQATGELDLRDVAVPVMDELRRSVDETVHLAVPEGDRVVLVERLETTQPVRIVLPLGQYLSGHASANGKAILSARSPEAVERYVAAGLTRYTDLTIHDPAALRADLDAVRTRGYAVNLGEWREDVSAVAAPVIGPDGSPVGSVSINMPTSRCDRERLEALGGHVRAAARRISASLGHQAPGAARAN</sequence>
<dbReference type="Proteomes" id="UP000054804">
    <property type="component" value="Unassembled WGS sequence"/>
</dbReference>
<evidence type="ECO:0000259" key="4">
    <source>
        <dbReference type="PROSITE" id="PS51077"/>
    </source>
</evidence>
<comment type="caution">
    <text evidence="6">The sequence shown here is derived from an EMBL/GenBank/DDBJ whole genome shotgun (WGS) entry which is preliminary data.</text>
</comment>
<name>A0A0W7WVF7_9ACTN</name>
<gene>
    <name evidence="6" type="ORF">AT728_28485</name>
</gene>
<evidence type="ECO:0000256" key="1">
    <source>
        <dbReference type="ARBA" id="ARBA00023015"/>
    </source>
</evidence>
<dbReference type="SUPFAM" id="SSF55781">
    <property type="entry name" value="GAF domain-like"/>
    <property type="match status" value="1"/>
</dbReference>
<keyword evidence="7" id="KW-1185">Reference proteome</keyword>
<evidence type="ECO:0000313" key="6">
    <source>
        <dbReference type="EMBL" id="KUF14573.1"/>
    </source>
</evidence>
<protein>
    <submittedName>
        <fullName evidence="6">IclR family transcriptional regulator</fullName>
    </submittedName>
</protein>
<keyword evidence="2" id="KW-0238">DNA-binding</keyword>
<dbReference type="InterPro" id="IPR050707">
    <property type="entry name" value="HTH_MetabolicPath_Reg"/>
</dbReference>
<dbReference type="AlphaFoldDB" id="A0A0W7WVF7"/>
<dbReference type="Gene3D" id="1.10.10.10">
    <property type="entry name" value="Winged helix-like DNA-binding domain superfamily/Winged helix DNA-binding domain"/>
    <property type="match status" value="1"/>
</dbReference>
<dbReference type="OrthoDB" id="9807558at2"/>
<dbReference type="InterPro" id="IPR014757">
    <property type="entry name" value="Tscrpt_reg_IclR_C"/>
</dbReference>
<dbReference type="PANTHER" id="PTHR30136:SF24">
    <property type="entry name" value="HTH-TYPE TRANSCRIPTIONAL REPRESSOR ALLR"/>
    <property type="match status" value="1"/>
</dbReference>
<dbReference type="PROSITE" id="PS51078">
    <property type="entry name" value="ICLR_ED"/>
    <property type="match status" value="1"/>
</dbReference>
<dbReference type="PANTHER" id="PTHR30136">
    <property type="entry name" value="HELIX-TURN-HELIX TRANSCRIPTIONAL REGULATOR, ICLR FAMILY"/>
    <property type="match status" value="1"/>
</dbReference>
<reference evidence="6 7" key="1">
    <citation type="submission" date="2015-12" db="EMBL/GenBank/DDBJ databases">
        <title>Draft genome sequence of Streptomyces silvensis ATCC 53525, a producer of novel hormone antagonists.</title>
        <authorList>
            <person name="Johnston C.W."/>
            <person name="Li Y."/>
            <person name="Magarvey N.A."/>
        </authorList>
    </citation>
    <scope>NUCLEOTIDE SEQUENCE [LARGE SCALE GENOMIC DNA]</scope>
    <source>
        <strain evidence="6 7">ATCC 53525</strain>
    </source>
</reference>
<dbReference type="SUPFAM" id="SSF46785">
    <property type="entry name" value="Winged helix' DNA-binding domain"/>
    <property type="match status" value="1"/>
</dbReference>
<dbReference type="GO" id="GO:0003700">
    <property type="term" value="F:DNA-binding transcription factor activity"/>
    <property type="evidence" value="ECO:0007669"/>
    <property type="project" value="TreeGrafter"/>
</dbReference>
<dbReference type="PROSITE" id="PS51077">
    <property type="entry name" value="HTH_ICLR"/>
    <property type="match status" value="1"/>
</dbReference>
<dbReference type="Pfam" id="PF01614">
    <property type="entry name" value="IclR_C"/>
    <property type="match status" value="1"/>
</dbReference>
<evidence type="ECO:0000313" key="7">
    <source>
        <dbReference type="Proteomes" id="UP000054804"/>
    </source>
</evidence>
<feature type="domain" description="HTH iclR-type" evidence="4">
    <location>
        <begin position="1"/>
        <end position="63"/>
    </location>
</feature>
<dbReference type="Pfam" id="PF09339">
    <property type="entry name" value="HTH_IclR"/>
    <property type="match status" value="1"/>
</dbReference>
<dbReference type="Gene3D" id="3.30.450.40">
    <property type="match status" value="1"/>
</dbReference>
<dbReference type="RefSeq" id="WP_058851083.1">
    <property type="nucleotide sequence ID" value="NZ_LOCL01000058.1"/>
</dbReference>
<keyword evidence="1" id="KW-0805">Transcription regulation</keyword>
<keyword evidence="3" id="KW-0804">Transcription</keyword>